<dbReference type="InterPro" id="IPR033362">
    <property type="entry name" value="SSNA1_fam"/>
</dbReference>
<name>C8TDQ7_EIMTE</name>
<accession>C8TDQ7</accession>
<keyword evidence="2" id="KW-0472">Membrane</keyword>
<proteinExistence type="predicted"/>
<sequence>MAVANTNLQNYNSELVQCIEDLKRKRDEVNRQIEQEERDKEKIQKEIALLQERLQRLKESLARKIHARSEYDKTIEETEGAYTKVCLFLSLFWPFSALFGSVFVSFLSPFCLLVCRLFLFLFVDFLSLFCLFFSFL</sequence>
<dbReference type="PANTHER" id="PTHR28661:SF1">
    <property type="entry name" value="MICROTUBULE NUCLEATION FACTOR SSNA1"/>
    <property type="match status" value="1"/>
</dbReference>
<dbReference type="GO" id="GO:0036064">
    <property type="term" value="C:ciliary basal body"/>
    <property type="evidence" value="ECO:0007669"/>
    <property type="project" value="TreeGrafter"/>
</dbReference>
<dbReference type="AlphaFoldDB" id="C8TDQ7"/>
<dbReference type="Proteomes" id="UP000243681">
    <property type="component" value="Chromosome 1"/>
</dbReference>
<dbReference type="VEuPathDB" id="ToxoDB:ETH2_0107900"/>
<keyword evidence="2" id="KW-0812">Transmembrane</keyword>
<evidence type="ECO:0000256" key="1">
    <source>
        <dbReference type="SAM" id="Coils"/>
    </source>
</evidence>
<organism evidence="3 4">
    <name type="scientific">Eimeria tenella</name>
    <name type="common">Coccidian parasite</name>
    <dbReference type="NCBI Taxonomy" id="5802"/>
    <lineage>
        <taxon>Eukaryota</taxon>
        <taxon>Sar</taxon>
        <taxon>Alveolata</taxon>
        <taxon>Apicomplexa</taxon>
        <taxon>Conoidasida</taxon>
        <taxon>Coccidia</taxon>
        <taxon>Eucoccidiorida</taxon>
        <taxon>Eimeriorina</taxon>
        <taxon>Eimeriidae</taxon>
        <taxon>Eimeria</taxon>
    </lineage>
</organism>
<protein>
    <submittedName>
        <fullName evidence="3">13 kDa deflagellation-inducible protein</fullName>
    </submittedName>
</protein>
<evidence type="ECO:0000256" key="2">
    <source>
        <dbReference type="SAM" id="Phobius"/>
    </source>
</evidence>
<evidence type="ECO:0000313" key="4">
    <source>
        <dbReference type="Proteomes" id="UP000243681"/>
    </source>
</evidence>
<feature type="transmembrane region" description="Helical" evidence="2">
    <location>
        <begin position="117"/>
        <end position="135"/>
    </location>
</feature>
<feature type="transmembrane region" description="Helical" evidence="2">
    <location>
        <begin position="91"/>
        <end position="110"/>
    </location>
</feature>
<reference evidence="3 4" key="1">
    <citation type="journal article" date="2007" name="Genome Res.">
        <title>Sequencing and analysis of chromosome 1 of Eimeria tenella reveals a unique segmental organization.</title>
        <authorList>
            <person name="Ling K.H."/>
            <person name="Rajandream M.A."/>
            <person name="Rivailler P."/>
            <person name="Ivens A."/>
            <person name="Yap S.J."/>
            <person name="Madeira A.M.B.N."/>
            <person name="Mungall K."/>
            <person name="Billington K."/>
            <person name="Yee W.Y."/>
            <person name="Bankier A.T."/>
            <person name="Carroll F."/>
            <person name="Durham A.M."/>
            <person name="Peters N."/>
            <person name="Loo S.S."/>
            <person name="Mat-Isa M.N."/>
            <person name="Novaes J."/>
            <person name="Quail M."/>
            <person name="Rosli R."/>
            <person name="Shamsudin M.N."/>
            <person name="Sobreira T.J.P."/>
            <person name="Tivey A.R."/>
            <person name="Wai S.F."/>
            <person name="White S."/>
            <person name="Wu X."/>
            <person name="Kerhornou A.X."/>
            <person name="Blake D."/>
            <person name="Mohamed R."/>
            <person name="Shirley M."/>
            <person name="Gruber A."/>
            <person name="Berriman M."/>
            <person name="Tomley F."/>
            <person name="Dear P.H."/>
            <person name="Wan K.L."/>
        </authorList>
    </citation>
    <scope>NUCLEOTIDE SEQUENCE [LARGE SCALE GENOMIC DNA]</scope>
    <source>
        <strain evidence="3 4">Houghton</strain>
    </source>
</reference>
<keyword evidence="2" id="KW-1133">Transmembrane helix</keyword>
<keyword evidence="1" id="KW-0175">Coiled coil</keyword>
<evidence type="ECO:0000313" key="3">
    <source>
        <dbReference type="EMBL" id="CAK51393.1"/>
    </source>
</evidence>
<feature type="coiled-coil region" evidence="1">
    <location>
        <begin position="8"/>
        <end position="67"/>
    </location>
</feature>
<keyword evidence="3" id="KW-0966">Cell projection</keyword>
<dbReference type="EMBL" id="AM269894">
    <property type="protein sequence ID" value="CAK51393.1"/>
    <property type="molecule type" value="Genomic_DNA"/>
</dbReference>
<keyword evidence="3" id="KW-0282">Flagellum</keyword>
<dbReference type="PANTHER" id="PTHR28661">
    <property type="entry name" value="SJOEGREN SYNDROME NUCLEAR AUTOANTIGEN 1"/>
    <property type="match status" value="1"/>
</dbReference>
<keyword evidence="3" id="KW-0969">Cilium</keyword>
<gene>
    <name evidence="3" type="ORF">eimer1495e9.tmp10</name>
</gene>